<dbReference type="EMBL" id="VSRR010011406">
    <property type="protein sequence ID" value="MPC53141.1"/>
    <property type="molecule type" value="Genomic_DNA"/>
</dbReference>
<proteinExistence type="predicted"/>
<dbReference type="AlphaFoldDB" id="A0A5B7G036"/>
<evidence type="ECO:0000313" key="2">
    <source>
        <dbReference type="Proteomes" id="UP000324222"/>
    </source>
</evidence>
<keyword evidence="2" id="KW-1185">Reference proteome</keyword>
<evidence type="ECO:0000313" key="1">
    <source>
        <dbReference type="EMBL" id="MPC53141.1"/>
    </source>
</evidence>
<comment type="caution">
    <text evidence="1">The sequence shown here is derived from an EMBL/GenBank/DDBJ whole genome shotgun (WGS) entry which is preliminary data.</text>
</comment>
<name>A0A5B7G036_PORTR</name>
<reference evidence="1 2" key="1">
    <citation type="submission" date="2019-05" db="EMBL/GenBank/DDBJ databases">
        <title>Another draft genome of Portunus trituberculatus and its Hox gene families provides insights of decapod evolution.</title>
        <authorList>
            <person name="Jeong J.-H."/>
            <person name="Song I."/>
            <person name="Kim S."/>
            <person name="Choi T."/>
            <person name="Kim D."/>
            <person name="Ryu S."/>
            <person name="Kim W."/>
        </authorList>
    </citation>
    <scope>NUCLEOTIDE SEQUENCE [LARGE SCALE GENOMIC DNA]</scope>
    <source>
        <tissue evidence="1">Muscle</tissue>
    </source>
</reference>
<organism evidence="1 2">
    <name type="scientific">Portunus trituberculatus</name>
    <name type="common">Swimming crab</name>
    <name type="synonym">Neptunus trituberculatus</name>
    <dbReference type="NCBI Taxonomy" id="210409"/>
    <lineage>
        <taxon>Eukaryota</taxon>
        <taxon>Metazoa</taxon>
        <taxon>Ecdysozoa</taxon>
        <taxon>Arthropoda</taxon>
        <taxon>Crustacea</taxon>
        <taxon>Multicrustacea</taxon>
        <taxon>Malacostraca</taxon>
        <taxon>Eumalacostraca</taxon>
        <taxon>Eucarida</taxon>
        <taxon>Decapoda</taxon>
        <taxon>Pleocyemata</taxon>
        <taxon>Brachyura</taxon>
        <taxon>Eubrachyura</taxon>
        <taxon>Portunoidea</taxon>
        <taxon>Portunidae</taxon>
        <taxon>Portuninae</taxon>
        <taxon>Portunus</taxon>
    </lineage>
</organism>
<dbReference type="Proteomes" id="UP000324222">
    <property type="component" value="Unassembled WGS sequence"/>
</dbReference>
<accession>A0A5B7G036</accession>
<protein>
    <submittedName>
        <fullName evidence="1">Uncharacterized protein</fullName>
    </submittedName>
</protein>
<sequence length="61" mass="6705">MVCGVSSGVSGTYVTRCWIPRASLSSSVLKQQNGPSLWQSMQAWLGHSIWLQGFTSFNLVE</sequence>
<gene>
    <name evidence="1" type="ORF">E2C01_047026</name>
</gene>